<dbReference type="Proteomes" id="UP000199340">
    <property type="component" value="Unassembled WGS sequence"/>
</dbReference>
<organism evidence="7 8">
    <name type="scientific">Lutimaribacter saemankumensis</name>
    <dbReference type="NCBI Taxonomy" id="490829"/>
    <lineage>
        <taxon>Bacteria</taxon>
        <taxon>Pseudomonadati</taxon>
        <taxon>Pseudomonadota</taxon>
        <taxon>Alphaproteobacteria</taxon>
        <taxon>Rhodobacterales</taxon>
        <taxon>Roseobacteraceae</taxon>
        <taxon>Lutimaribacter</taxon>
    </lineage>
</organism>
<feature type="transmembrane region" description="Helical" evidence="6">
    <location>
        <begin position="222"/>
        <end position="241"/>
    </location>
</feature>
<feature type="transmembrane region" description="Helical" evidence="6">
    <location>
        <begin position="86"/>
        <end position="104"/>
    </location>
</feature>
<dbReference type="InterPro" id="IPR043428">
    <property type="entry name" value="LivM-like"/>
</dbReference>
<dbReference type="GO" id="GO:0015658">
    <property type="term" value="F:branched-chain amino acid transmembrane transporter activity"/>
    <property type="evidence" value="ECO:0007669"/>
    <property type="project" value="InterPro"/>
</dbReference>
<proteinExistence type="predicted"/>
<dbReference type="InterPro" id="IPR001851">
    <property type="entry name" value="ABC_transp_permease"/>
</dbReference>
<keyword evidence="3 6" id="KW-0812">Transmembrane</keyword>
<evidence type="ECO:0000256" key="2">
    <source>
        <dbReference type="ARBA" id="ARBA00022475"/>
    </source>
</evidence>
<dbReference type="Pfam" id="PF02653">
    <property type="entry name" value="BPD_transp_2"/>
    <property type="match status" value="1"/>
</dbReference>
<sequence length="335" mass="36033">MMNDVRNNVVGGLLLFFALACAPALVGERYLLNEMIVFLIWASVAVQWNVLTGHAGVFSLGQMLLFAIGAYTVAMTNTYLGISPWFAMPIGATVAALAAVLIGLACLRLAAAYVALLTFAISYMVYVLIITETECFTTVGGGCQRFFGGTSGFSRIDDLGFRKLLRGDWIVGNYYMILGIFALSFLASIIVIHGRLGLAFRALADSPVYAAARGLDRTKFRIVAFVFSAFFTGLTGAAYAAHFRTAGPSLFDFSTLLFILAMVIVGGLRSTWGPVVGAALMMGMVEIAKDMGEIRNTMIGLVIVLFVVLMPDGIAGLSRRVVSRFRKTNDAKEAS</sequence>
<dbReference type="GO" id="GO:0005886">
    <property type="term" value="C:plasma membrane"/>
    <property type="evidence" value="ECO:0007669"/>
    <property type="project" value="UniProtKB-SubCell"/>
</dbReference>
<feature type="transmembrane region" description="Helical" evidence="6">
    <location>
        <begin position="174"/>
        <end position="192"/>
    </location>
</feature>
<keyword evidence="2" id="KW-1003">Cell membrane</keyword>
<evidence type="ECO:0000256" key="1">
    <source>
        <dbReference type="ARBA" id="ARBA00004651"/>
    </source>
</evidence>
<evidence type="ECO:0000256" key="5">
    <source>
        <dbReference type="ARBA" id="ARBA00023136"/>
    </source>
</evidence>
<gene>
    <name evidence="7" type="ORF">SAMN05421850_11713</name>
</gene>
<dbReference type="AlphaFoldDB" id="A0A1G8T6B2"/>
<dbReference type="RefSeq" id="WP_245723459.1">
    <property type="nucleotide sequence ID" value="NZ_FNEB01000017.1"/>
</dbReference>
<keyword evidence="8" id="KW-1185">Reference proteome</keyword>
<dbReference type="PANTHER" id="PTHR30482">
    <property type="entry name" value="HIGH-AFFINITY BRANCHED-CHAIN AMINO ACID TRANSPORT SYSTEM PERMEASE"/>
    <property type="match status" value="1"/>
</dbReference>
<evidence type="ECO:0000256" key="4">
    <source>
        <dbReference type="ARBA" id="ARBA00022989"/>
    </source>
</evidence>
<feature type="transmembrane region" description="Helical" evidence="6">
    <location>
        <begin position="111"/>
        <end position="130"/>
    </location>
</feature>
<evidence type="ECO:0000313" key="8">
    <source>
        <dbReference type="Proteomes" id="UP000199340"/>
    </source>
</evidence>
<keyword evidence="5 6" id="KW-0472">Membrane</keyword>
<dbReference type="PANTHER" id="PTHR30482:SF17">
    <property type="entry name" value="ABC TRANSPORTER ATP-BINDING PROTEIN"/>
    <property type="match status" value="1"/>
</dbReference>
<keyword evidence="4 6" id="KW-1133">Transmembrane helix</keyword>
<accession>A0A1G8T6B2</accession>
<dbReference type="EMBL" id="FNEB01000017">
    <property type="protein sequence ID" value="SDJ37066.1"/>
    <property type="molecule type" value="Genomic_DNA"/>
</dbReference>
<reference evidence="7 8" key="1">
    <citation type="submission" date="2016-10" db="EMBL/GenBank/DDBJ databases">
        <authorList>
            <person name="de Groot N.N."/>
        </authorList>
    </citation>
    <scope>NUCLEOTIDE SEQUENCE [LARGE SCALE GENOMIC DNA]</scope>
    <source>
        <strain evidence="7 8">DSM 28010</strain>
    </source>
</reference>
<comment type="subcellular location">
    <subcellularLocation>
        <location evidence="1">Cell membrane</location>
        <topology evidence="1">Multi-pass membrane protein</topology>
    </subcellularLocation>
</comment>
<feature type="transmembrane region" description="Helical" evidence="6">
    <location>
        <begin position="297"/>
        <end position="317"/>
    </location>
</feature>
<feature type="transmembrane region" description="Helical" evidence="6">
    <location>
        <begin position="253"/>
        <end position="285"/>
    </location>
</feature>
<dbReference type="PROSITE" id="PS51257">
    <property type="entry name" value="PROKAR_LIPOPROTEIN"/>
    <property type="match status" value="1"/>
</dbReference>
<dbReference type="STRING" id="490829.SAMN05421850_11713"/>
<evidence type="ECO:0000313" key="7">
    <source>
        <dbReference type="EMBL" id="SDJ37066.1"/>
    </source>
</evidence>
<evidence type="ECO:0000256" key="6">
    <source>
        <dbReference type="SAM" id="Phobius"/>
    </source>
</evidence>
<dbReference type="CDD" id="cd06581">
    <property type="entry name" value="TM_PBP1_LivM_like"/>
    <property type="match status" value="1"/>
</dbReference>
<feature type="transmembrane region" description="Helical" evidence="6">
    <location>
        <begin position="63"/>
        <end position="80"/>
    </location>
</feature>
<evidence type="ECO:0000256" key="3">
    <source>
        <dbReference type="ARBA" id="ARBA00022692"/>
    </source>
</evidence>
<protein>
    <submittedName>
        <fullName evidence="7">Branched-chain amino acid transport system permease protein</fullName>
    </submittedName>
</protein>
<name>A0A1G8T6B2_9RHOB</name>